<comment type="caution">
    <text evidence="2">The sequence shown here is derived from an EMBL/GenBank/DDBJ whole genome shotgun (WGS) entry which is preliminary data.</text>
</comment>
<proteinExistence type="predicted"/>
<name>A0A4Z2B947_9TELE</name>
<evidence type="ECO:0000313" key="3">
    <source>
        <dbReference type="Proteomes" id="UP000516260"/>
    </source>
</evidence>
<gene>
    <name evidence="2" type="ORF">fugu_005195</name>
</gene>
<reference evidence="2 3" key="1">
    <citation type="submission" date="2019-04" db="EMBL/GenBank/DDBJ databases">
        <title>The sequence and de novo assembly of Takifugu bimaculatus genome using PacBio and Hi-C technologies.</title>
        <authorList>
            <person name="Xu P."/>
            <person name="Liu B."/>
            <person name="Zhou Z."/>
        </authorList>
    </citation>
    <scope>NUCLEOTIDE SEQUENCE [LARGE SCALE GENOMIC DNA]</scope>
    <source>
        <strain evidence="2">TB-2018</strain>
        <tissue evidence="2">Muscle</tissue>
    </source>
</reference>
<organism evidence="2 3">
    <name type="scientific">Takifugu bimaculatus</name>
    <dbReference type="NCBI Taxonomy" id="433685"/>
    <lineage>
        <taxon>Eukaryota</taxon>
        <taxon>Metazoa</taxon>
        <taxon>Chordata</taxon>
        <taxon>Craniata</taxon>
        <taxon>Vertebrata</taxon>
        <taxon>Euteleostomi</taxon>
        <taxon>Actinopterygii</taxon>
        <taxon>Neopterygii</taxon>
        <taxon>Teleostei</taxon>
        <taxon>Neoteleostei</taxon>
        <taxon>Acanthomorphata</taxon>
        <taxon>Eupercaria</taxon>
        <taxon>Tetraodontiformes</taxon>
        <taxon>Tetradontoidea</taxon>
        <taxon>Tetraodontidae</taxon>
        <taxon>Takifugu</taxon>
    </lineage>
</organism>
<dbReference type="EMBL" id="SWLE01000018">
    <property type="protein sequence ID" value="TNM88941.1"/>
    <property type="molecule type" value="Genomic_DNA"/>
</dbReference>
<accession>A0A4Z2B947</accession>
<dbReference type="AlphaFoldDB" id="A0A4Z2B947"/>
<evidence type="ECO:0000313" key="2">
    <source>
        <dbReference type="EMBL" id="TNM88941.1"/>
    </source>
</evidence>
<keyword evidence="3" id="KW-1185">Reference proteome</keyword>
<evidence type="ECO:0000256" key="1">
    <source>
        <dbReference type="SAM" id="MobiDB-lite"/>
    </source>
</evidence>
<feature type="region of interest" description="Disordered" evidence="1">
    <location>
        <begin position="1"/>
        <end position="23"/>
    </location>
</feature>
<protein>
    <submittedName>
        <fullName evidence="2">Uncharacterized protein</fullName>
    </submittedName>
</protein>
<dbReference type="Proteomes" id="UP000516260">
    <property type="component" value="Chromosome 5"/>
</dbReference>
<sequence>MILRQLEEKDGERPRLDHTTRETRAEQRTCVEIFGVGRTLGIVWFKEDNRASVEITNTAGTH</sequence>